<dbReference type="AlphaFoldDB" id="A0A1C7LU87"/>
<dbReference type="Proteomes" id="UP000092993">
    <property type="component" value="Unassembled WGS sequence"/>
</dbReference>
<feature type="region of interest" description="Disordered" evidence="1">
    <location>
        <begin position="21"/>
        <end position="68"/>
    </location>
</feature>
<feature type="compositionally biased region" description="Basic and acidic residues" evidence="1">
    <location>
        <begin position="104"/>
        <end position="122"/>
    </location>
</feature>
<evidence type="ECO:0000313" key="3">
    <source>
        <dbReference type="Proteomes" id="UP000092993"/>
    </source>
</evidence>
<feature type="compositionally biased region" description="Pro residues" evidence="1">
    <location>
        <begin position="140"/>
        <end position="149"/>
    </location>
</feature>
<feature type="compositionally biased region" description="Low complexity" evidence="1">
    <location>
        <begin position="130"/>
        <end position="139"/>
    </location>
</feature>
<organism evidence="2 3">
    <name type="scientific">Grifola frondosa</name>
    <name type="common">Maitake</name>
    <name type="synonym">Polyporus frondosus</name>
    <dbReference type="NCBI Taxonomy" id="5627"/>
    <lineage>
        <taxon>Eukaryota</taxon>
        <taxon>Fungi</taxon>
        <taxon>Dikarya</taxon>
        <taxon>Basidiomycota</taxon>
        <taxon>Agaricomycotina</taxon>
        <taxon>Agaricomycetes</taxon>
        <taxon>Polyporales</taxon>
        <taxon>Grifolaceae</taxon>
        <taxon>Grifola</taxon>
    </lineage>
</organism>
<reference evidence="2 3" key="1">
    <citation type="submission" date="2016-03" db="EMBL/GenBank/DDBJ databases">
        <title>Whole genome sequencing of Grifola frondosa 9006-11.</title>
        <authorList>
            <person name="Min B."/>
            <person name="Park H."/>
            <person name="Kim J.-G."/>
            <person name="Cho H."/>
            <person name="Oh Y.-L."/>
            <person name="Kong W.-S."/>
            <person name="Choi I.-G."/>
        </authorList>
    </citation>
    <scope>NUCLEOTIDE SEQUENCE [LARGE SCALE GENOMIC DNA]</scope>
    <source>
        <strain evidence="2 3">9006-11</strain>
    </source>
</reference>
<sequence length="263" mass="28990">MEVMEVPKRIRRLSDAIKNELRIKHPPPRTYGPTESFFEDDTGRGRLKAKSPKQPIHRRPSYHGQHISKESIHYPDIHLRDDSAVKLIYAAASPIGRDLRYGFEGSARRPADPPRAPSRMDKVLPPTPPSSSSTSARNSPSPPRAPGGPPHLYASTTDPSRQTRAILLESMVCHIQHWPPRLVPPDQARAVRSPGTGLLLASADFHDTNTAPIISCSHESVRGRAPFAPTRASGGTRAVPQLDAVRRASTQPHHAPKRCPYQS</sequence>
<name>A0A1C7LU87_GRIFR</name>
<protein>
    <submittedName>
        <fullName evidence="2">Uncharacterized protein</fullName>
    </submittedName>
</protein>
<evidence type="ECO:0000313" key="2">
    <source>
        <dbReference type="EMBL" id="OBZ68313.1"/>
    </source>
</evidence>
<keyword evidence="3" id="KW-1185">Reference proteome</keyword>
<feature type="compositionally biased region" description="Basic residues" evidence="1">
    <location>
        <begin position="45"/>
        <end position="61"/>
    </location>
</feature>
<accession>A0A1C7LU87</accession>
<feature type="region of interest" description="Disordered" evidence="1">
    <location>
        <begin position="104"/>
        <end position="158"/>
    </location>
</feature>
<proteinExistence type="predicted"/>
<dbReference type="EMBL" id="LUGG01000022">
    <property type="protein sequence ID" value="OBZ68313.1"/>
    <property type="molecule type" value="Genomic_DNA"/>
</dbReference>
<gene>
    <name evidence="2" type="ORF">A0H81_11938</name>
</gene>
<evidence type="ECO:0000256" key="1">
    <source>
        <dbReference type="SAM" id="MobiDB-lite"/>
    </source>
</evidence>
<comment type="caution">
    <text evidence="2">The sequence shown here is derived from an EMBL/GenBank/DDBJ whole genome shotgun (WGS) entry which is preliminary data.</text>
</comment>